<dbReference type="InterPro" id="IPR051448">
    <property type="entry name" value="CdaR-like_regulators"/>
</dbReference>
<evidence type="ECO:0000259" key="2">
    <source>
        <dbReference type="Pfam" id="PF07905"/>
    </source>
</evidence>
<keyword evidence="6" id="KW-1185">Reference proteome</keyword>
<name>A0A6N8CM83_9BACI</name>
<sequence length="557" mass="64864">MNADVNLTVRAALNRPCFSKAKLVTSENGVCRRVRWAHVLETLDMDQLINGEELILTTGVGFNKDSERLDFLRTLIQHGASCLCIELGPSFPRVSEDLISIADENDFPIIVFEERVKFIEITQDLHTFLINTHYRTLQQLELISKEFHQLTLSSTTGLYNILKLLQKRLNHQIFYLPYEGRETSIPLLKQSVCHKMTEQIGKQIALSTNRQKLKHGEPIIWTEDKNTFILQAIVAMGQTWAYLCMNVGQQKPSEFDTLVMGRAVLCIAQENIRIKYVEEKQLHNEQLWIKDLIHERPIDQRQMEARLGLDIKGRVRFRVCVIEMVDLKKGKVMEEEESLRIYISLLTRTIFEENGFQLLITTENNQIIVIVMTKNSNVDFKHHLKSTLDQIIERFLRKRRDRTTLIIGIGRERHQLLDSHLGFKESQIVINMEKLKLREETREHSYFYDDIGVARLLFMMQGEHKMDSFINDYIGAILAYDEDKGSNLLQTLKVYLDCGGSKQEAAKRLYVVRQTLYHRLQKIEELLGGDFMNTERRLSIEFAIRAHQLSQIMAQIN</sequence>
<dbReference type="InterPro" id="IPR042070">
    <property type="entry name" value="PucR_C-HTH_sf"/>
</dbReference>
<dbReference type="Pfam" id="PF13556">
    <property type="entry name" value="HTH_30"/>
    <property type="match status" value="1"/>
</dbReference>
<dbReference type="Pfam" id="PF07905">
    <property type="entry name" value="PucR"/>
    <property type="match status" value="1"/>
</dbReference>
<organism evidence="5 6">
    <name type="scientific">Terrilactibacillus tamarindi</name>
    <dbReference type="NCBI Taxonomy" id="2599694"/>
    <lineage>
        <taxon>Bacteria</taxon>
        <taxon>Bacillati</taxon>
        <taxon>Bacillota</taxon>
        <taxon>Bacilli</taxon>
        <taxon>Bacillales</taxon>
        <taxon>Bacillaceae</taxon>
        <taxon>Terrilactibacillus</taxon>
    </lineage>
</organism>
<dbReference type="Proteomes" id="UP000440978">
    <property type="component" value="Unassembled WGS sequence"/>
</dbReference>
<dbReference type="OrthoDB" id="143422at2"/>
<reference evidence="5 6" key="1">
    <citation type="submission" date="2019-11" db="EMBL/GenBank/DDBJ databases">
        <title>Terrilactibacillus tamarindus sp. nov. BCM23-1 isolated from bark of Tamarindus indica.</title>
        <authorList>
            <person name="Kingkaew E."/>
            <person name="Tanasupawat S."/>
        </authorList>
    </citation>
    <scope>NUCLEOTIDE SEQUENCE [LARGE SCALE GENOMIC DNA]</scope>
    <source>
        <strain evidence="5 6">BCM23-1</strain>
    </source>
</reference>
<comment type="caution">
    <text evidence="5">The sequence shown here is derived from an EMBL/GenBank/DDBJ whole genome shotgun (WGS) entry which is preliminary data.</text>
</comment>
<dbReference type="InterPro" id="IPR041522">
    <property type="entry name" value="CdaR_GGDEF"/>
</dbReference>
<comment type="similarity">
    <text evidence="1">Belongs to the CdaR family.</text>
</comment>
<dbReference type="AlphaFoldDB" id="A0A6N8CM83"/>
<evidence type="ECO:0000259" key="3">
    <source>
        <dbReference type="Pfam" id="PF13556"/>
    </source>
</evidence>
<feature type="domain" description="CdaR GGDEF-like" evidence="4">
    <location>
        <begin position="299"/>
        <end position="431"/>
    </location>
</feature>
<gene>
    <name evidence="5" type="ORF">GMB86_01595</name>
</gene>
<evidence type="ECO:0000313" key="5">
    <source>
        <dbReference type="EMBL" id="MTT30708.1"/>
    </source>
</evidence>
<dbReference type="RefSeq" id="WP_155216157.1">
    <property type="nucleotide sequence ID" value="NZ_WNHB01000002.1"/>
</dbReference>
<proteinExistence type="inferred from homology"/>
<dbReference type="Pfam" id="PF17853">
    <property type="entry name" value="GGDEF_2"/>
    <property type="match status" value="1"/>
</dbReference>
<evidence type="ECO:0008006" key="7">
    <source>
        <dbReference type="Google" id="ProtNLM"/>
    </source>
</evidence>
<accession>A0A6N8CM83</accession>
<dbReference type="InterPro" id="IPR012914">
    <property type="entry name" value="PucR_dom"/>
</dbReference>
<dbReference type="EMBL" id="WNHB01000002">
    <property type="protein sequence ID" value="MTT30708.1"/>
    <property type="molecule type" value="Genomic_DNA"/>
</dbReference>
<dbReference type="Gene3D" id="1.10.10.2840">
    <property type="entry name" value="PucR C-terminal helix-turn-helix domain"/>
    <property type="match status" value="1"/>
</dbReference>
<evidence type="ECO:0000313" key="6">
    <source>
        <dbReference type="Proteomes" id="UP000440978"/>
    </source>
</evidence>
<feature type="domain" description="Purine catabolism PurC-like" evidence="2">
    <location>
        <begin position="13"/>
        <end position="128"/>
    </location>
</feature>
<protein>
    <recommendedName>
        <fullName evidence="7">PucR family transcriptional regulator</fullName>
    </recommendedName>
</protein>
<dbReference type="InterPro" id="IPR025736">
    <property type="entry name" value="PucR_C-HTH_dom"/>
</dbReference>
<evidence type="ECO:0000259" key="4">
    <source>
        <dbReference type="Pfam" id="PF17853"/>
    </source>
</evidence>
<feature type="domain" description="PucR C-terminal helix-turn-helix" evidence="3">
    <location>
        <begin position="488"/>
        <end position="546"/>
    </location>
</feature>
<evidence type="ECO:0000256" key="1">
    <source>
        <dbReference type="ARBA" id="ARBA00006754"/>
    </source>
</evidence>
<dbReference type="PANTHER" id="PTHR33744:SF1">
    <property type="entry name" value="DNA-BINDING TRANSCRIPTIONAL ACTIVATOR ADER"/>
    <property type="match status" value="1"/>
</dbReference>
<dbReference type="PANTHER" id="PTHR33744">
    <property type="entry name" value="CARBOHYDRATE DIACID REGULATOR"/>
    <property type="match status" value="1"/>
</dbReference>